<keyword evidence="2" id="KW-1185">Reference proteome</keyword>
<dbReference type="HOGENOM" id="CLU_2146276_0_0_1"/>
<organism evidence="1 2">
    <name type="scientific">Laccaria amethystina LaAM-08-1</name>
    <dbReference type="NCBI Taxonomy" id="1095629"/>
    <lineage>
        <taxon>Eukaryota</taxon>
        <taxon>Fungi</taxon>
        <taxon>Dikarya</taxon>
        <taxon>Basidiomycota</taxon>
        <taxon>Agaricomycotina</taxon>
        <taxon>Agaricomycetes</taxon>
        <taxon>Agaricomycetidae</taxon>
        <taxon>Agaricales</taxon>
        <taxon>Agaricineae</taxon>
        <taxon>Hydnangiaceae</taxon>
        <taxon>Laccaria</taxon>
    </lineage>
</organism>
<evidence type="ECO:0000313" key="2">
    <source>
        <dbReference type="Proteomes" id="UP000054477"/>
    </source>
</evidence>
<dbReference type="Proteomes" id="UP000054477">
    <property type="component" value="Unassembled WGS sequence"/>
</dbReference>
<dbReference type="AlphaFoldDB" id="A0A0C9Y6L8"/>
<protein>
    <submittedName>
        <fullName evidence="1">Uncharacterized protein</fullName>
    </submittedName>
</protein>
<proteinExistence type="predicted"/>
<name>A0A0C9Y6L8_9AGAR</name>
<evidence type="ECO:0000313" key="1">
    <source>
        <dbReference type="EMBL" id="KIK03708.1"/>
    </source>
</evidence>
<sequence>MLSNIQPTSNNGICLPSTFPGCCGTPSDKFTEAHRQRQVGSDSRRRAKSWLAGKYGVAVFELGRRFFIISHRHNFPSLSAKCKTALYPPATYFYMSGHPASFLQTLIGSYYT</sequence>
<dbReference type="EMBL" id="KN838577">
    <property type="protein sequence ID" value="KIK03708.1"/>
    <property type="molecule type" value="Genomic_DNA"/>
</dbReference>
<accession>A0A0C9Y6L8</accession>
<gene>
    <name evidence="1" type="ORF">K443DRAFT_465382</name>
</gene>
<reference evidence="2" key="2">
    <citation type="submission" date="2015-01" db="EMBL/GenBank/DDBJ databases">
        <title>Evolutionary Origins and Diversification of the Mycorrhizal Mutualists.</title>
        <authorList>
            <consortium name="DOE Joint Genome Institute"/>
            <consortium name="Mycorrhizal Genomics Consortium"/>
            <person name="Kohler A."/>
            <person name="Kuo A."/>
            <person name="Nagy L.G."/>
            <person name="Floudas D."/>
            <person name="Copeland A."/>
            <person name="Barry K.W."/>
            <person name="Cichocki N."/>
            <person name="Veneault-Fourrey C."/>
            <person name="LaButti K."/>
            <person name="Lindquist E.A."/>
            <person name="Lipzen A."/>
            <person name="Lundell T."/>
            <person name="Morin E."/>
            <person name="Murat C."/>
            <person name="Riley R."/>
            <person name="Ohm R."/>
            <person name="Sun H."/>
            <person name="Tunlid A."/>
            <person name="Henrissat B."/>
            <person name="Grigoriev I.V."/>
            <person name="Hibbett D.S."/>
            <person name="Martin F."/>
        </authorList>
    </citation>
    <scope>NUCLEOTIDE SEQUENCE [LARGE SCALE GENOMIC DNA]</scope>
    <source>
        <strain evidence="2">LaAM-08-1</strain>
    </source>
</reference>
<reference evidence="1 2" key="1">
    <citation type="submission" date="2014-04" db="EMBL/GenBank/DDBJ databases">
        <authorList>
            <consortium name="DOE Joint Genome Institute"/>
            <person name="Kuo A."/>
            <person name="Kohler A."/>
            <person name="Nagy L.G."/>
            <person name="Floudas D."/>
            <person name="Copeland A."/>
            <person name="Barry K.W."/>
            <person name="Cichocki N."/>
            <person name="Veneault-Fourrey C."/>
            <person name="LaButti K."/>
            <person name="Lindquist E.A."/>
            <person name="Lipzen A."/>
            <person name="Lundell T."/>
            <person name="Morin E."/>
            <person name="Murat C."/>
            <person name="Sun H."/>
            <person name="Tunlid A."/>
            <person name="Henrissat B."/>
            <person name="Grigoriev I.V."/>
            <person name="Hibbett D.S."/>
            <person name="Martin F."/>
            <person name="Nordberg H.P."/>
            <person name="Cantor M.N."/>
            <person name="Hua S.X."/>
        </authorList>
    </citation>
    <scope>NUCLEOTIDE SEQUENCE [LARGE SCALE GENOMIC DNA]</scope>
    <source>
        <strain evidence="1 2">LaAM-08-1</strain>
    </source>
</reference>